<evidence type="ECO:0000256" key="1">
    <source>
        <dbReference type="ARBA" id="ARBA00009129"/>
    </source>
</evidence>
<evidence type="ECO:0000256" key="2">
    <source>
        <dbReference type="SAM" id="MobiDB-lite"/>
    </source>
</evidence>
<accession>A0ABQ1J465</accession>
<dbReference type="Gene3D" id="1.10.1470.10">
    <property type="entry name" value="YjbJ"/>
    <property type="match status" value="1"/>
</dbReference>
<dbReference type="RefSeq" id="WP_188513579.1">
    <property type="nucleotide sequence ID" value="NZ_BMGD01000002.1"/>
</dbReference>
<feature type="compositionally biased region" description="Basic and acidic residues" evidence="2">
    <location>
        <begin position="50"/>
        <end position="60"/>
    </location>
</feature>
<comment type="similarity">
    <text evidence="1">Belongs to the UPF0337 (CsbD) family.</text>
</comment>
<name>A0ABQ1J465_9SPHN</name>
<dbReference type="InterPro" id="IPR008462">
    <property type="entry name" value="CsbD"/>
</dbReference>
<protein>
    <submittedName>
        <fullName evidence="4">UPF0337 protein</fullName>
    </submittedName>
</protein>
<proteinExistence type="inferred from homology"/>
<evidence type="ECO:0000313" key="4">
    <source>
        <dbReference type="EMBL" id="GGB59676.1"/>
    </source>
</evidence>
<feature type="region of interest" description="Disordered" evidence="2">
    <location>
        <begin position="35"/>
        <end position="60"/>
    </location>
</feature>
<comment type="caution">
    <text evidence="4">The sequence shown here is derived from an EMBL/GenBank/DDBJ whole genome shotgun (WGS) entry which is preliminary data.</text>
</comment>
<dbReference type="InterPro" id="IPR036629">
    <property type="entry name" value="YjbJ_sf"/>
</dbReference>
<dbReference type="EMBL" id="BMGD01000002">
    <property type="protein sequence ID" value="GGB59676.1"/>
    <property type="molecule type" value="Genomic_DNA"/>
</dbReference>
<reference evidence="5" key="1">
    <citation type="journal article" date="2019" name="Int. J. Syst. Evol. Microbiol.">
        <title>The Global Catalogue of Microorganisms (GCM) 10K type strain sequencing project: providing services to taxonomists for standard genome sequencing and annotation.</title>
        <authorList>
            <consortium name="The Broad Institute Genomics Platform"/>
            <consortium name="The Broad Institute Genome Sequencing Center for Infectious Disease"/>
            <person name="Wu L."/>
            <person name="Ma J."/>
        </authorList>
    </citation>
    <scope>NUCLEOTIDE SEQUENCE [LARGE SCALE GENOMIC DNA]</scope>
    <source>
        <strain evidence="5">CGMCC 1.12851</strain>
    </source>
</reference>
<dbReference type="SUPFAM" id="SSF69047">
    <property type="entry name" value="Hypothetical protein YjbJ"/>
    <property type="match status" value="1"/>
</dbReference>
<evidence type="ECO:0000313" key="5">
    <source>
        <dbReference type="Proteomes" id="UP000614261"/>
    </source>
</evidence>
<gene>
    <name evidence="4" type="ORF">GCM10010833_13130</name>
</gene>
<dbReference type="Proteomes" id="UP000614261">
    <property type="component" value="Unassembled WGS sequence"/>
</dbReference>
<organism evidence="4 5">
    <name type="scientific">Blastomonas aquatica</name>
    <dbReference type="NCBI Taxonomy" id="1510276"/>
    <lineage>
        <taxon>Bacteria</taxon>
        <taxon>Pseudomonadati</taxon>
        <taxon>Pseudomonadota</taxon>
        <taxon>Alphaproteobacteria</taxon>
        <taxon>Sphingomonadales</taxon>
        <taxon>Sphingomonadaceae</taxon>
        <taxon>Blastomonas</taxon>
    </lineage>
</organism>
<dbReference type="Pfam" id="PF05532">
    <property type="entry name" value="CsbD"/>
    <property type="match status" value="1"/>
</dbReference>
<feature type="domain" description="CsbD-like" evidence="3">
    <location>
        <begin position="6"/>
        <end position="56"/>
    </location>
</feature>
<evidence type="ECO:0000259" key="3">
    <source>
        <dbReference type="Pfam" id="PF05532"/>
    </source>
</evidence>
<sequence length="60" mass="6082">MGEFQDKAKGAGNNLAGKVKEGIGAATDNHSLEAEGKAQQLKGDAQNLKGDVKGALGDKT</sequence>
<keyword evidence="5" id="KW-1185">Reference proteome</keyword>